<protein>
    <recommendedName>
        <fullName evidence="4">Dickkopf N-terminal cysteine-rich domain-containing protein</fullName>
    </recommendedName>
</protein>
<evidence type="ECO:0008006" key="4">
    <source>
        <dbReference type="Google" id="ProtNLM"/>
    </source>
</evidence>
<gene>
    <name evidence="2" type="ORF">SI65_06463</name>
</gene>
<dbReference type="AlphaFoldDB" id="A0A1E3B9N9"/>
<dbReference type="Proteomes" id="UP000094569">
    <property type="component" value="Unassembled WGS sequence"/>
</dbReference>
<dbReference type="EMBL" id="JXNT01000007">
    <property type="protein sequence ID" value="ODM17675.1"/>
    <property type="molecule type" value="Genomic_DNA"/>
</dbReference>
<dbReference type="STRING" id="573508.A0A1E3B9N9"/>
<comment type="caution">
    <text evidence="2">The sequence shown here is derived from an EMBL/GenBank/DDBJ whole genome shotgun (WGS) entry which is preliminary data.</text>
</comment>
<evidence type="ECO:0000313" key="3">
    <source>
        <dbReference type="Proteomes" id="UP000094569"/>
    </source>
</evidence>
<accession>A0A1E3B9N9</accession>
<keyword evidence="3" id="KW-1185">Reference proteome</keyword>
<feature type="signal peptide" evidence="1">
    <location>
        <begin position="1"/>
        <end position="18"/>
    </location>
</feature>
<feature type="chain" id="PRO_5009123517" description="Dickkopf N-terminal cysteine-rich domain-containing protein" evidence="1">
    <location>
        <begin position="19"/>
        <end position="260"/>
    </location>
</feature>
<evidence type="ECO:0000256" key="1">
    <source>
        <dbReference type="SAM" id="SignalP"/>
    </source>
</evidence>
<organism evidence="2 3">
    <name type="scientific">Aspergillus cristatus</name>
    <name type="common">Chinese Fuzhuan brick tea-fermentation fungus</name>
    <name type="synonym">Eurotium cristatum</name>
    <dbReference type="NCBI Taxonomy" id="573508"/>
    <lineage>
        <taxon>Eukaryota</taxon>
        <taxon>Fungi</taxon>
        <taxon>Dikarya</taxon>
        <taxon>Ascomycota</taxon>
        <taxon>Pezizomycotina</taxon>
        <taxon>Eurotiomycetes</taxon>
        <taxon>Eurotiomycetidae</taxon>
        <taxon>Eurotiales</taxon>
        <taxon>Aspergillaceae</taxon>
        <taxon>Aspergillus</taxon>
        <taxon>Aspergillus subgen. Aspergillus</taxon>
    </lineage>
</organism>
<dbReference type="VEuPathDB" id="FungiDB:SI65_06463"/>
<sequence length="260" mass="27846">MHFLSIILTAAAVSLANASALPPVDHSDIRLNPATTPALAARQPLVIPGIPTPVSRENDGAQCGGDLECKSNFCKNGRCAINQCKTDQDCPGQLCSRNGKCITGQLHDNHACEQDNQCRSGKCGNGKCTPGTGYYGARCSSARECNAGLICTKSEYFAGGERSCLDPKISGGGQAGNPCERNSDCQKGLECTDQRTPGEKLNDLFGGFGRPQQDPRDHFLCTKPPQEQCTGLKRACITDSQCCSRNCKTTEIFFIKQCEE</sequence>
<proteinExistence type="predicted"/>
<evidence type="ECO:0000313" key="2">
    <source>
        <dbReference type="EMBL" id="ODM17675.1"/>
    </source>
</evidence>
<dbReference type="OrthoDB" id="10045365at2759"/>
<reference evidence="2 3" key="1">
    <citation type="journal article" date="2016" name="BMC Genomics">
        <title>Comparative genomic and transcriptomic analyses of the Fuzhuan brick tea-fermentation fungus Aspergillus cristatus.</title>
        <authorList>
            <person name="Ge Y."/>
            <person name="Wang Y."/>
            <person name="Liu Y."/>
            <person name="Tan Y."/>
            <person name="Ren X."/>
            <person name="Zhang X."/>
            <person name="Hyde K.D."/>
            <person name="Liu Y."/>
            <person name="Liu Z."/>
        </authorList>
    </citation>
    <scope>NUCLEOTIDE SEQUENCE [LARGE SCALE GENOMIC DNA]</scope>
    <source>
        <strain evidence="2 3">GZAAS20.1005</strain>
    </source>
</reference>
<keyword evidence="1" id="KW-0732">Signal</keyword>
<name>A0A1E3B9N9_ASPCR</name>